<keyword evidence="4" id="KW-0762">Sugar transport</keyword>
<keyword evidence="9" id="KW-0472">Membrane</keyword>
<dbReference type="InterPro" id="IPR027417">
    <property type="entry name" value="P-loop_NTPase"/>
</dbReference>
<sequence length="511" mass="56160">MTFLLRAHEVTKRFPGVLALDRVSFELRSGEVHALVGENGAGKSTLVNIFAGSLRPDGGTIELEGRPVQIRSPHHAQELGIRAVFQQLSLVPALTVAENIFLGRELTAPGLLRKPAMRARSLAQLGIFDAGIAPTARVRDLTVPQRYLVEIAKATLERPKVLILDEPTASLTDRETSVLFRLVRELRAEGVGIIWITHRLEELYEIADRVTVMRDGRHVATLSAQETTTDRLITLMTGREYEQIYPMLQPVPPDAPTVIEVQGLCSVHGLRNISLTLRTGEILGVGGLIGSGKGLLGRALVGLEPLTAGEIRIGGETVRADHLSPHAMLRRGVMYFPADRRGEGLLTNRSVLENMTIAALERFERLAGLLDKGKERRAVVEYIRRLVIVPPNPAARVRNLSGGNQQKVALARGLIRDTQVFIMDEPTQGIDVGAKIAIYELLHELARQGAAVLFITSDMLELLHVCHRVAVMFQGELVATVPHEEASEERLLQYFFGHMREEGGQTSVDAA</sequence>
<evidence type="ECO:0000256" key="8">
    <source>
        <dbReference type="ARBA" id="ARBA00022967"/>
    </source>
</evidence>
<evidence type="ECO:0000256" key="4">
    <source>
        <dbReference type="ARBA" id="ARBA00022597"/>
    </source>
</evidence>
<dbReference type="InterPro" id="IPR050107">
    <property type="entry name" value="ABC_carbohydrate_import_ATPase"/>
</dbReference>
<comment type="subcellular location">
    <subcellularLocation>
        <location evidence="1">Cell membrane</location>
        <topology evidence="1">Peripheral membrane protein</topology>
    </subcellularLocation>
</comment>
<dbReference type="FunFam" id="3.40.50.300:FF:000127">
    <property type="entry name" value="Ribose import ATP-binding protein RbsA"/>
    <property type="match status" value="1"/>
</dbReference>
<accession>A0A7C1FT27</accession>
<dbReference type="InterPro" id="IPR003439">
    <property type="entry name" value="ABC_transporter-like_ATP-bd"/>
</dbReference>
<keyword evidence="8" id="KW-1278">Translocase</keyword>
<protein>
    <submittedName>
        <fullName evidence="11">Sugar ABC transporter ATP-binding protein</fullName>
    </submittedName>
</protein>
<evidence type="ECO:0000256" key="3">
    <source>
        <dbReference type="ARBA" id="ARBA00022475"/>
    </source>
</evidence>
<dbReference type="PROSITE" id="PS50893">
    <property type="entry name" value="ABC_TRANSPORTER_2"/>
    <property type="match status" value="2"/>
</dbReference>
<proteinExistence type="predicted"/>
<dbReference type="AlphaFoldDB" id="A0A7C1FT27"/>
<dbReference type="SUPFAM" id="SSF52540">
    <property type="entry name" value="P-loop containing nucleoside triphosphate hydrolases"/>
    <property type="match status" value="2"/>
</dbReference>
<evidence type="ECO:0000256" key="6">
    <source>
        <dbReference type="ARBA" id="ARBA00022741"/>
    </source>
</evidence>
<keyword evidence="7 11" id="KW-0067">ATP-binding</keyword>
<dbReference type="PANTHER" id="PTHR43790:SF9">
    <property type="entry name" value="GALACTOFURANOSE TRANSPORTER ATP-BINDING PROTEIN YTFR"/>
    <property type="match status" value="1"/>
</dbReference>
<dbReference type="CDD" id="cd03216">
    <property type="entry name" value="ABC_Carb_Monos_I"/>
    <property type="match status" value="1"/>
</dbReference>
<dbReference type="EMBL" id="DSJL01000011">
    <property type="protein sequence ID" value="HEF66365.1"/>
    <property type="molecule type" value="Genomic_DNA"/>
</dbReference>
<dbReference type="PANTHER" id="PTHR43790">
    <property type="entry name" value="CARBOHYDRATE TRANSPORT ATP-BINDING PROTEIN MG119-RELATED"/>
    <property type="match status" value="1"/>
</dbReference>
<evidence type="ECO:0000259" key="10">
    <source>
        <dbReference type="PROSITE" id="PS50893"/>
    </source>
</evidence>
<evidence type="ECO:0000256" key="5">
    <source>
        <dbReference type="ARBA" id="ARBA00022737"/>
    </source>
</evidence>
<feature type="domain" description="ABC transporter" evidence="10">
    <location>
        <begin position="5"/>
        <end position="240"/>
    </location>
</feature>
<dbReference type="GO" id="GO:0005524">
    <property type="term" value="F:ATP binding"/>
    <property type="evidence" value="ECO:0007669"/>
    <property type="project" value="UniProtKB-KW"/>
</dbReference>
<name>A0A7C1FT27_THERO</name>
<dbReference type="GO" id="GO:0005886">
    <property type="term" value="C:plasma membrane"/>
    <property type="evidence" value="ECO:0007669"/>
    <property type="project" value="UniProtKB-SubCell"/>
</dbReference>
<feature type="domain" description="ABC transporter" evidence="10">
    <location>
        <begin position="253"/>
        <end position="499"/>
    </location>
</feature>
<dbReference type="InterPro" id="IPR003593">
    <property type="entry name" value="AAA+_ATPase"/>
</dbReference>
<dbReference type="Pfam" id="PF00005">
    <property type="entry name" value="ABC_tran"/>
    <property type="match status" value="2"/>
</dbReference>
<dbReference type="SMART" id="SM00382">
    <property type="entry name" value="AAA"/>
    <property type="match status" value="2"/>
</dbReference>
<evidence type="ECO:0000256" key="9">
    <source>
        <dbReference type="ARBA" id="ARBA00023136"/>
    </source>
</evidence>
<dbReference type="InterPro" id="IPR017871">
    <property type="entry name" value="ABC_transporter-like_CS"/>
</dbReference>
<reference evidence="11" key="1">
    <citation type="journal article" date="2020" name="mSystems">
        <title>Genome- and Community-Level Interaction Insights into Carbon Utilization and Element Cycling Functions of Hydrothermarchaeota in Hydrothermal Sediment.</title>
        <authorList>
            <person name="Zhou Z."/>
            <person name="Liu Y."/>
            <person name="Xu W."/>
            <person name="Pan J."/>
            <person name="Luo Z.H."/>
            <person name="Li M."/>
        </authorList>
    </citation>
    <scope>NUCLEOTIDE SEQUENCE [LARGE SCALE GENOMIC DNA]</scope>
    <source>
        <strain evidence="11">SpSt-222</strain>
    </source>
</reference>
<gene>
    <name evidence="11" type="ORF">ENP47_12330</name>
</gene>
<evidence type="ECO:0000313" key="11">
    <source>
        <dbReference type="EMBL" id="HEF66365.1"/>
    </source>
</evidence>
<keyword evidence="3" id="KW-1003">Cell membrane</keyword>
<evidence type="ECO:0000256" key="1">
    <source>
        <dbReference type="ARBA" id="ARBA00004202"/>
    </source>
</evidence>
<comment type="caution">
    <text evidence="11">The sequence shown here is derived from an EMBL/GenBank/DDBJ whole genome shotgun (WGS) entry which is preliminary data.</text>
</comment>
<evidence type="ECO:0000256" key="7">
    <source>
        <dbReference type="ARBA" id="ARBA00022840"/>
    </source>
</evidence>
<dbReference type="CDD" id="cd03215">
    <property type="entry name" value="ABC_Carb_Monos_II"/>
    <property type="match status" value="1"/>
</dbReference>
<keyword evidence="5" id="KW-0677">Repeat</keyword>
<dbReference type="GO" id="GO:0016887">
    <property type="term" value="F:ATP hydrolysis activity"/>
    <property type="evidence" value="ECO:0007669"/>
    <property type="project" value="InterPro"/>
</dbReference>
<keyword evidence="6" id="KW-0547">Nucleotide-binding</keyword>
<dbReference type="PROSITE" id="PS00211">
    <property type="entry name" value="ABC_TRANSPORTER_1"/>
    <property type="match status" value="1"/>
</dbReference>
<dbReference type="Gene3D" id="3.40.50.300">
    <property type="entry name" value="P-loop containing nucleotide triphosphate hydrolases"/>
    <property type="match status" value="2"/>
</dbReference>
<evidence type="ECO:0000256" key="2">
    <source>
        <dbReference type="ARBA" id="ARBA00022448"/>
    </source>
</evidence>
<keyword evidence="2" id="KW-0813">Transport</keyword>
<organism evidence="11">
    <name type="scientific">Thermomicrobium roseum</name>
    <dbReference type="NCBI Taxonomy" id="500"/>
    <lineage>
        <taxon>Bacteria</taxon>
        <taxon>Pseudomonadati</taxon>
        <taxon>Thermomicrobiota</taxon>
        <taxon>Thermomicrobia</taxon>
        <taxon>Thermomicrobiales</taxon>
        <taxon>Thermomicrobiaceae</taxon>
        <taxon>Thermomicrobium</taxon>
    </lineage>
</organism>